<evidence type="ECO:0000313" key="2">
    <source>
        <dbReference type="WBParaSite" id="PS1159_v2.g22772.t2"/>
    </source>
</evidence>
<protein>
    <submittedName>
        <fullName evidence="2">Uncharacterized protein</fullName>
    </submittedName>
</protein>
<dbReference type="Proteomes" id="UP000887580">
    <property type="component" value="Unplaced"/>
</dbReference>
<sequence length="1105" mass="125935">MTIEEKTAPPVVRRNYRPSFAEDVYGGATTTTTSNSTSSSSSSSSTTTTTSTNNTTSSSSFSTNDGSSGSSSNAPLAPKRDNNMCESSLAQRRCANLPKLKEIAPDVKPSMDYSSKVEMSDIDFNYADEDSYETELAELYSYSEMEDWAIGLESFYKYTDNRNFPQKFKSMEVNEKKRFIADIIEMLESTESSIRLEAARLVLYLLQGAFGDFRTSDEEENEVNIDELNFQHDKGTGGYEHDCLLNGAINAYFCYQQGLYPALCTMLLYEIQEPFDVNFCADRSRSRQSSMSNSSRSASNVDLADTSSLERRTKRSATLADNESIRMVLSSIYHMLEAIRHEIWIDEISENSHFSIDELLNLRKRFLAELEEPLDIAKVPLLVVLFDMMPSFARGQNPHYPMRKILLLIWKIILTTLGGFEELKAEKNKQRKELNLPIMEDTIEVGGQMKAIRVSCDGDYFNCKYPGVKSRLSHPPRSISRQLACSSGDGSKEEDEPPKAPPLNRQRGGGSSDNDDGADGLPDMEGNDDEVLEDKKVLTKDDVPNAKAEESSPPPDNSQGGDSTPVIARMRPRFAGNIPYQEFHGRGGDLTPKAGSPRKSTLPWSPKVSESQAEAFIQQAREKFLGYTIPGDLTSTFALPPTIDLSLEAFHRHMYKSLSEIQIANDDKYNRFPFTQKEKITNTPTERLYVALLPQIGDYLVALLKMLLAALPSSKSRGDALSILSDVLTPETDNNEMLSNSINLDASTRNVLEEHVRVALDIARHKEVIVKSISGILIILFKWLKINHIYQYESVGQHLIMLNCVPLMLKFLDQNMVRYIQAKNELAPFNYPSAPLFFARNREEWPTLSAENVDDSDHDSQSYYIWRNVFSSINVVRLLNKITKGRQPRTMMLVVFKSAPILKRCLRVKCGLFQLYCLKLLKLQCRFLGRQWRKSNMDLMSAIYMRVRHRLNDDWAYANDTRNKQWDYQNEEKDLKLAVEKFHSRRYAKLYPQFKLDMQEITSTSKDYFDLTSMEDFEPVDNCLQSVLNTETIFSERFKRYYEKWLKDEVFRKSIDWDNLLENSQGISTRLEKEEGLTSDILPSMGLNLEQPVDPRERISTIIAR</sequence>
<accession>A0AC35G0M6</accession>
<evidence type="ECO:0000313" key="1">
    <source>
        <dbReference type="Proteomes" id="UP000887580"/>
    </source>
</evidence>
<name>A0AC35G0M6_9BILA</name>
<dbReference type="WBParaSite" id="PS1159_v2.g22772.t2">
    <property type="protein sequence ID" value="PS1159_v2.g22772.t2"/>
    <property type="gene ID" value="PS1159_v2.g22772"/>
</dbReference>
<reference evidence="2" key="1">
    <citation type="submission" date="2022-11" db="UniProtKB">
        <authorList>
            <consortium name="WormBaseParasite"/>
        </authorList>
    </citation>
    <scope>IDENTIFICATION</scope>
</reference>
<proteinExistence type="predicted"/>
<organism evidence="1 2">
    <name type="scientific">Panagrolaimus sp. PS1159</name>
    <dbReference type="NCBI Taxonomy" id="55785"/>
    <lineage>
        <taxon>Eukaryota</taxon>
        <taxon>Metazoa</taxon>
        <taxon>Ecdysozoa</taxon>
        <taxon>Nematoda</taxon>
        <taxon>Chromadorea</taxon>
        <taxon>Rhabditida</taxon>
        <taxon>Tylenchina</taxon>
        <taxon>Panagrolaimomorpha</taxon>
        <taxon>Panagrolaimoidea</taxon>
        <taxon>Panagrolaimidae</taxon>
        <taxon>Panagrolaimus</taxon>
    </lineage>
</organism>